<dbReference type="OrthoDB" id="6359943at2759"/>
<feature type="compositionally biased region" description="Polar residues" evidence="1">
    <location>
        <begin position="1"/>
        <end position="11"/>
    </location>
</feature>
<protein>
    <recommendedName>
        <fullName evidence="4">BTB domain-containing protein</fullName>
    </recommendedName>
</protein>
<evidence type="ECO:0000313" key="3">
    <source>
        <dbReference type="Proteomes" id="UP000567179"/>
    </source>
</evidence>
<accession>A0A8H5BY97</accession>
<proteinExistence type="predicted"/>
<keyword evidence="3" id="KW-1185">Reference proteome</keyword>
<evidence type="ECO:0000313" key="2">
    <source>
        <dbReference type="EMBL" id="KAF5330728.1"/>
    </source>
</evidence>
<feature type="compositionally biased region" description="Polar residues" evidence="1">
    <location>
        <begin position="18"/>
        <end position="49"/>
    </location>
</feature>
<dbReference type="InterPro" id="IPR011333">
    <property type="entry name" value="SKP1/BTB/POZ_sf"/>
</dbReference>
<feature type="region of interest" description="Disordered" evidence="1">
    <location>
        <begin position="1"/>
        <end position="50"/>
    </location>
</feature>
<sequence>MSASPLVSASANGRALPTNGSSSHLDTATNGSSFEANGHGSPSSSTYPTNGYIIPPYQNAHNEEIVSHLYHSGFQTGNYADTHVHQNVYRLHAIILSRSPYLAHLMSTSPQTTGQRLIYVHLDQEPEVTQEGFAIALGYLYSAISLNLIRPENARAVLAAGCLLGGMEDLCQYSYNVCRQSMSVETIGAWVEFIDTIRSSTDGTATPDVPPTSVFGQYAQRLRDDVFHFLVVTLPEILEVQRPQDEATSGPSGREVLLQIYSRVPFGMFKSAVESPTFMIGTDQARFKFAKEAIEIRKRGIARGNEETVVLAFGQTNMGGSAVHITRKMRKRPLWKVNS</sequence>
<gene>
    <name evidence="2" type="ORF">D9619_005570</name>
</gene>
<dbReference type="EMBL" id="JAACJJ010000001">
    <property type="protein sequence ID" value="KAF5330728.1"/>
    <property type="molecule type" value="Genomic_DNA"/>
</dbReference>
<comment type="caution">
    <text evidence="2">The sequence shown here is derived from an EMBL/GenBank/DDBJ whole genome shotgun (WGS) entry which is preliminary data.</text>
</comment>
<name>A0A8H5BY97_9AGAR</name>
<reference evidence="2 3" key="1">
    <citation type="journal article" date="2020" name="ISME J.">
        <title>Uncovering the hidden diversity of litter-decomposition mechanisms in mushroom-forming fungi.</title>
        <authorList>
            <person name="Floudas D."/>
            <person name="Bentzer J."/>
            <person name="Ahren D."/>
            <person name="Johansson T."/>
            <person name="Persson P."/>
            <person name="Tunlid A."/>
        </authorList>
    </citation>
    <scope>NUCLEOTIDE SEQUENCE [LARGE SCALE GENOMIC DNA]</scope>
    <source>
        <strain evidence="2 3">CBS 101986</strain>
    </source>
</reference>
<evidence type="ECO:0000256" key="1">
    <source>
        <dbReference type="SAM" id="MobiDB-lite"/>
    </source>
</evidence>
<dbReference type="PANTHER" id="PTHR47369:SF2">
    <property type="entry name" value="BTB_POZ DOMAIN-CONTAINING PROTEIN 2"/>
    <property type="match status" value="1"/>
</dbReference>
<dbReference type="AlphaFoldDB" id="A0A8H5BY97"/>
<organism evidence="2 3">
    <name type="scientific">Psilocybe cf. subviscida</name>
    <dbReference type="NCBI Taxonomy" id="2480587"/>
    <lineage>
        <taxon>Eukaryota</taxon>
        <taxon>Fungi</taxon>
        <taxon>Dikarya</taxon>
        <taxon>Basidiomycota</taxon>
        <taxon>Agaricomycotina</taxon>
        <taxon>Agaricomycetes</taxon>
        <taxon>Agaricomycetidae</taxon>
        <taxon>Agaricales</taxon>
        <taxon>Agaricineae</taxon>
        <taxon>Strophariaceae</taxon>
        <taxon>Psilocybe</taxon>
    </lineage>
</organism>
<dbReference type="PANTHER" id="PTHR47369">
    <property type="entry name" value="BTB/POZ DOMAIN-CONTAINING PROTEIN"/>
    <property type="match status" value="1"/>
</dbReference>
<dbReference type="Gene3D" id="3.30.710.10">
    <property type="entry name" value="Potassium Channel Kv1.1, Chain A"/>
    <property type="match status" value="1"/>
</dbReference>
<evidence type="ECO:0008006" key="4">
    <source>
        <dbReference type="Google" id="ProtNLM"/>
    </source>
</evidence>
<dbReference type="Proteomes" id="UP000567179">
    <property type="component" value="Unassembled WGS sequence"/>
</dbReference>